<evidence type="ECO:0000256" key="1">
    <source>
        <dbReference type="SAM" id="Phobius"/>
    </source>
</evidence>
<feature type="transmembrane region" description="Helical" evidence="1">
    <location>
        <begin position="82"/>
        <end position="101"/>
    </location>
</feature>
<evidence type="ECO:0000313" key="2">
    <source>
        <dbReference type="EMBL" id="GIG19601.1"/>
    </source>
</evidence>
<proteinExistence type="predicted"/>
<feature type="transmembrane region" description="Helical" evidence="1">
    <location>
        <begin position="12"/>
        <end position="41"/>
    </location>
</feature>
<organism evidence="2 3">
    <name type="scientific">Cellulomonas chitinilytica</name>
    <dbReference type="NCBI Taxonomy" id="398759"/>
    <lineage>
        <taxon>Bacteria</taxon>
        <taxon>Bacillati</taxon>
        <taxon>Actinomycetota</taxon>
        <taxon>Actinomycetes</taxon>
        <taxon>Micrococcales</taxon>
        <taxon>Cellulomonadaceae</taxon>
        <taxon>Cellulomonas</taxon>
    </lineage>
</organism>
<comment type="caution">
    <text evidence="2">The sequence shown here is derived from an EMBL/GenBank/DDBJ whole genome shotgun (WGS) entry which is preliminary data.</text>
</comment>
<feature type="transmembrane region" description="Helical" evidence="1">
    <location>
        <begin position="53"/>
        <end position="75"/>
    </location>
</feature>
<reference evidence="2" key="1">
    <citation type="submission" date="2021-01" db="EMBL/GenBank/DDBJ databases">
        <title>Whole genome shotgun sequence of Cellulomonas chitinilytica NBRC 110799.</title>
        <authorList>
            <person name="Komaki H."/>
            <person name="Tamura T."/>
        </authorList>
    </citation>
    <scope>NUCLEOTIDE SEQUENCE</scope>
    <source>
        <strain evidence="2">NBRC 110799</strain>
    </source>
</reference>
<protein>
    <submittedName>
        <fullName evidence="2">Uncharacterized protein</fullName>
    </submittedName>
</protein>
<dbReference type="RefSeq" id="WP_203747686.1">
    <property type="nucleotide sequence ID" value="NZ_BONK01000001.1"/>
</dbReference>
<evidence type="ECO:0000313" key="3">
    <source>
        <dbReference type="Proteomes" id="UP000632740"/>
    </source>
</evidence>
<sequence length="104" mass="10224">MNGDTRAPARPQVLLTIAVVVIALIAAGTFGFSALLLGSGFAAGPPAAPGTSVVLWVLSGAALAAPVALLPTLGFPVRRRTSLVVAVAVVVTAALVGVLGLNQD</sequence>
<keyword evidence="1" id="KW-0812">Transmembrane</keyword>
<name>A0A919NXV1_9CELL</name>
<keyword evidence="1" id="KW-1133">Transmembrane helix</keyword>
<gene>
    <name evidence="2" type="ORF">Cch01nite_03250</name>
</gene>
<dbReference type="Proteomes" id="UP000632740">
    <property type="component" value="Unassembled WGS sequence"/>
</dbReference>
<accession>A0A919NXV1</accession>
<keyword evidence="3" id="KW-1185">Reference proteome</keyword>
<dbReference type="EMBL" id="BONK01000001">
    <property type="protein sequence ID" value="GIG19601.1"/>
    <property type="molecule type" value="Genomic_DNA"/>
</dbReference>
<dbReference type="AlphaFoldDB" id="A0A919NXV1"/>
<keyword evidence="1" id="KW-0472">Membrane</keyword>